<protein>
    <submittedName>
        <fullName evidence="1">2'-5' RNA ligase</fullName>
    </submittedName>
</protein>
<dbReference type="SUPFAM" id="SSF55144">
    <property type="entry name" value="LigT-like"/>
    <property type="match status" value="1"/>
</dbReference>
<dbReference type="Proteomes" id="UP000039660">
    <property type="component" value="Unassembled WGS sequence"/>
</dbReference>
<gene>
    <name evidence="1" type="ORF">NGAL_HAMBI1189_00740</name>
</gene>
<accession>A0A0T7G9Q3</accession>
<sequence>MRSHYYDGSKMSLRKHAGQPSLPFGEGWLSKPAPPARRKSKLMFVLKPSNPLGLIMHGDAMIHAANENTRDAYPADLLHMSLLCMEQFEEPPMPLIEATKMVAASLQARPVPITLDSSALFGGKRHLALYRARGNPMAVQFAQMLRRALARHNLPNCWMADTTPHVTLIYGCGRIEPMPIERNYAWIAGEFMLVYSHHGETRHEEFGRWSFDPNAPAYPTRPEQLRMMI</sequence>
<evidence type="ECO:0000313" key="2">
    <source>
        <dbReference type="Proteomes" id="UP000039660"/>
    </source>
</evidence>
<organism evidence="1 2">
    <name type="scientific">Neorhizobium galegae bv. officinalis</name>
    <dbReference type="NCBI Taxonomy" id="323656"/>
    <lineage>
        <taxon>Bacteria</taxon>
        <taxon>Pseudomonadati</taxon>
        <taxon>Pseudomonadota</taxon>
        <taxon>Alphaproteobacteria</taxon>
        <taxon>Hyphomicrobiales</taxon>
        <taxon>Rhizobiaceae</taxon>
        <taxon>Rhizobium/Agrobacterium group</taxon>
        <taxon>Neorhizobium</taxon>
    </lineage>
</organism>
<dbReference type="InterPro" id="IPR009097">
    <property type="entry name" value="Cyclic_Pdiesterase"/>
</dbReference>
<dbReference type="EMBL" id="CCRK01000001">
    <property type="protein sequence ID" value="CDZ43906.1"/>
    <property type="molecule type" value="Genomic_DNA"/>
</dbReference>
<proteinExistence type="predicted"/>
<dbReference type="Gene3D" id="3.90.1140.10">
    <property type="entry name" value="Cyclic phosphodiesterase"/>
    <property type="match status" value="1"/>
</dbReference>
<reference evidence="1 2" key="1">
    <citation type="submission" date="2014-08" db="EMBL/GenBank/DDBJ databases">
        <authorList>
            <person name="Chen Y.-H."/>
        </authorList>
    </citation>
    <scope>NUCLEOTIDE SEQUENCE [LARGE SCALE GENOMIC DNA]</scope>
</reference>
<dbReference type="GO" id="GO:0016874">
    <property type="term" value="F:ligase activity"/>
    <property type="evidence" value="ECO:0007669"/>
    <property type="project" value="UniProtKB-KW"/>
</dbReference>
<keyword evidence="1" id="KW-0436">Ligase</keyword>
<dbReference type="Pfam" id="PF13563">
    <property type="entry name" value="2_5_RNA_ligase2"/>
    <property type="match status" value="1"/>
</dbReference>
<dbReference type="AlphaFoldDB" id="A0A0T7G9Q3"/>
<name>A0A0T7G9Q3_NEOGA</name>
<evidence type="ECO:0000313" key="1">
    <source>
        <dbReference type="EMBL" id="CDZ43906.1"/>
    </source>
</evidence>